<sequence length="68" mass="7263">MNKADARYGGTHGQRQRVGTEAQTGRSDQQSRLTRWPPRTAPAPNKPSSSDGTVKKKCLTTAKAAGVP</sequence>
<dbReference type="AlphaFoldDB" id="A0A0A9EAZ7"/>
<dbReference type="EMBL" id="GBRH01199956">
    <property type="protein sequence ID" value="JAD97939.1"/>
    <property type="molecule type" value="Transcribed_RNA"/>
</dbReference>
<reference evidence="2" key="1">
    <citation type="submission" date="2014-09" db="EMBL/GenBank/DDBJ databases">
        <authorList>
            <person name="Magalhaes I.L.F."/>
            <person name="Oliveira U."/>
            <person name="Santos F.R."/>
            <person name="Vidigal T.H.D.A."/>
            <person name="Brescovit A.D."/>
            <person name="Santos A.J."/>
        </authorList>
    </citation>
    <scope>NUCLEOTIDE SEQUENCE</scope>
    <source>
        <tissue evidence="2">Shoot tissue taken approximately 20 cm above the soil surface</tissue>
    </source>
</reference>
<reference evidence="2" key="2">
    <citation type="journal article" date="2015" name="Data Brief">
        <title>Shoot transcriptome of the giant reed, Arundo donax.</title>
        <authorList>
            <person name="Barrero R.A."/>
            <person name="Guerrero F.D."/>
            <person name="Moolhuijzen P."/>
            <person name="Goolsby J.A."/>
            <person name="Tidwell J."/>
            <person name="Bellgard S.E."/>
            <person name="Bellgard M.I."/>
        </authorList>
    </citation>
    <scope>NUCLEOTIDE SEQUENCE</scope>
    <source>
        <tissue evidence="2">Shoot tissue taken approximately 20 cm above the soil surface</tissue>
    </source>
</reference>
<feature type="region of interest" description="Disordered" evidence="1">
    <location>
        <begin position="1"/>
        <end position="68"/>
    </location>
</feature>
<evidence type="ECO:0000256" key="1">
    <source>
        <dbReference type="SAM" id="MobiDB-lite"/>
    </source>
</evidence>
<protein>
    <submittedName>
        <fullName evidence="2">Uncharacterized protein</fullName>
    </submittedName>
</protein>
<feature type="compositionally biased region" description="Polar residues" evidence="1">
    <location>
        <begin position="21"/>
        <end position="33"/>
    </location>
</feature>
<evidence type="ECO:0000313" key="2">
    <source>
        <dbReference type="EMBL" id="JAD97939.1"/>
    </source>
</evidence>
<accession>A0A0A9EAZ7</accession>
<organism evidence="2">
    <name type="scientific">Arundo donax</name>
    <name type="common">Giant reed</name>
    <name type="synonym">Donax arundinaceus</name>
    <dbReference type="NCBI Taxonomy" id="35708"/>
    <lineage>
        <taxon>Eukaryota</taxon>
        <taxon>Viridiplantae</taxon>
        <taxon>Streptophyta</taxon>
        <taxon>Embryophyta</taxon>
        <taxon>Tracheophyta</taxon>
        <taxon>Spermatophyta</taxon>
        <taxon>Magnoliopsida</taxon>
        <taxon>Liliopsida</taxon>
        <taxon>Poales</taxon>
        <taxon>Poaceae</taxon>
        <taxon>PACMAD clade</taxon>
        <taxon>Arundinoideae</taxon>
        <taxon>Arundineae</taxon>
        <taxon>Arundo</taxon>
    </lineage>
</organism>
<name>A0A0A9EAZ7_ARUDO</name>
<proteinExistence type="predicted"/>